<accession>A0A1F5YP19</accession>
<feature type="transmembrane region" description="Helical" evidence="1">
    <location>
        <begin position="185"/>
        <end position="207"/>
    </location>
</feature>
<keyword evidence="1" id="KW-0472">Membrane</keyword>
<dbReference type="STRING" id="1798374.A2Z33_00760"/>
<evidence type="ECO:0000313" key="2">
    <source>
        <dbReference type="EMBL" id="OGG01793.1"/>
    </source>
</evidence>
<proteinExistence type="predicted"/>
<keyword evidence="1" id="KW-1133">Transmembrane helix</keyword>
<name>A0A1F5YP19_9BACT</name>
<organism evidence="2 3">
    <name type="scientific">Candidatus Gottesmanbacteria bacterium RBG_16_52_11</name>
    <dbReference type="NCBI Taxonomy" id="1798374"/>
    <lineage>
        <taxon>Bacteria</taxon>
        <taxon>Candidatus Gottesmaniibacteriota</taxon>
    </lineage>
</organism>
<gene>
    <name evidence="2" type="ORF">A2Z33_00760</name>
</gene>
<protein>
    <submittedName>
        <fullName evidence="2">Uncharacterized protein</fullName>
    </submittedName>
</protein>
<comment type="caution">
    <text evidence="2">The sequence shown here is derived from an EMBL/GenBank/DDBJ whole genome shotgun (WGS) entry which is preliminary data.</text>
</comment>
<reference evidence="2 3" key="1">
    <citation type="journal article" date="2016" name="Nat. Commun.">
        <title>Thousands of microbial genomes shed light on interconnected biogeochemical processes in an aquifer system.</title>
        <authorList>
            <person name="Anantharaman K."/>
            <person name="Brown C.T."/>
            <person name="Hug L.A."/>
            <person name="Sharon I."/>
            <person name="Castelle C.J."/>
            <person name="Probst A.J."/>
            <person name="Thomas B.C."/>
            <person name="Singh A."/>
            <person name="Wilkins M.J."/>
            <person name="Karaoz U."/>
            <person name="Brodie E.L."/>
            <person name="Williams K.H."/>
            <person name="Hubbard S.S."/>
            <person name="Banfield J.F."/>
        </authorList>
    </citation>
    <scope>NUCLEOTIDE SEQUENCE [LARGE SCALE GENOMIC DNA]</scope>
</reference>
<evidence type="ECO:0000313" key="3">
    <source>
        <dbReference type="Proteomes" id="UP000178448"/>
    </source>
</evidence>
<dbReference type="EMBL" id="MFJD01000009">
    <property type="protein sequence ID" value="OGG01793.1"/>
    <property type="molecule type" value="Genomic_DNA"/>
</dbReference>
<dbReference type="AlphaFoldDB" id="A0A1F5YP19"/>
<evidence type="ECO:0000256" key="1">
    <source>
        <dbReference type="SAM" id="Phobius"/>
    </source>
</evidence>
<dbReference type="Proteomes" id="UP000178448">
    <property type="component" value="Unassembled WGS sequence"/>
</dbReference>
<keyword evidence="1" id="KW-0812">Transmembrane</keyword>
<sequence>MADVLHVWPEYFDGVKNVWIPVDPTWANTTGGLNYFDKLDFNHIVFAVNGKNDDYPFPAGSYRTSQESGKIVDVEFADAGTANHIPGILDAEIRFPSNVIPGLSAAGKVIITNDSGVALDDINISVTSDPAGLTIKKTISHIPPLTREEISFNYVVPPVFSGGTALISVHVNDELTTHKFNILPFWYIIIGCTALGTILTLSARLLWKLFGKKYS</sequence>